<reference evidence="2 3" key="1">
    <citation type="submission" date="2019-02" db="EMBL/GenBank/DDBJ databases">
        <title>Prokaryotic population dynamics and viral predation in marine succession experiment using metagenomics: the confinement effect.</title>
        <authorList>
            <person name="Haro-Moreno J.M."/>
            <person name="Rodriguez-Valera F."/>
            <person name="Lopez-Perez M."/>
        </authorList>
    </citation>
    <scope>NUCLEOTIDE SEQUENCE [LARGE SCALE GENOMIC DNA]</scope>
    <source>
        <strain evidence="2">MED-G162</strain>
    </source>
</reference>
<name>A0A520MVM4_9GAMM</name>
<evidence type="ECO:0000313" key="3">
    <source>
        <dbReference type="Proteomes" id="UP000319384"/>
    </source>
</evidence>
<gene>
    <name evidence="2" type="ORF">EVA95_03795</name>
</gene>
<accession>A0A520MVM4</accession>
<dbReference type="AlphaFoldDB" id="A0A520MVM4"/>
<feature type="transmembrane region" description="Helical" evidence="1">
    <location>
        <begin position="12"/>
        <end position="29"/>
    </location>
</feature>
<dbReference type="Proteomes" id="UP000319384">
    <property type="component" value="Unassembled WGS sequence"/>
</dbReference>
<dbReference type="EMBL" id="SHBH01000043">
    <property type="protein sequence ID" value="RZO25270.1"/>
    <property type="molecule type" value="Genomic_DNA"/>
</dbReference>
<protein>
    <submittedName>
        <fullName evidence="2">Uncharacterized protein</fullName>
    </submittedName>
</protein>
<keyword evidence="1" id="KW-1133">Transmembrane helix</keyword>
<organism evidence="2 3">
    <name type="scientific">SAR86 cluster bacterium</name>
    <dbReference type="NCBI Taxonomy" id="2030880"/>
    <lineage>
        <taxon>Bacteria</taxon>
        <taxon>Pseudomonadati</taxon>
        <taxon>Pseudomonadota</taxon>
        <taxon>Gammaproteobacteria</taxon>
        <taxon>SAR86 cluster</taxon>
    </lineage>
</organism>
<evidence type="ECO:0000313" key="2">
    <source>
        <dbReference type="EMBL" id="RZO25270.1"/>
    </source>
</evidence>
<sequence length="95" mass="10824">MALLVAGTLKNPFFIILPFGYLISISTAYKIGSMIRDYAINAAYNWSIKWGLFVVFLCLSGLYLSNVFVYAMFMYILINMTLNPTLFSLKNRTNT</sequence>
<proteinExistence type="predicted"/>
<keyword evidence="1" id="KW-0472">Membrane</keyword>
<feature type="transmembrane region" description="Helical" evidence="1">
    <location>
        <begin position="50"/>
        <end position="78"/>
    </location>
</feature>
<keyword evidence="1" id="KW-0812">Transmembrane</keyword>
<evidence type="ECO:0000256" key="1">
    <source>
        <dbReference type="SAM" id="Phobius"/>
    </source>
</evidence>
<comment type="caution">
    <text evidence="2">The sequence shown here is derived from an EMBL/GenBank/DDBJ whole genome shotgun (WGS) entry which is preliminary data.</text>
</comment>